<feature type="coiled-coil region" evidence="4">
    <location>
        <begin position="162"/>
        <end position="224"/>
    </location>
</feature>
<feature type="coiled-coil region" evidence="4">
    <location>
        <begin position="585"/>
        <end position="647"/>
    </location>
</feature>
<dbReference type="PANTHER" id="PTHR42647">
    <property type="entry name" value="SBP (S-RIBONUCLEASE BINDING PROTEIN) FAMILY PROTEIN"/>
    <property type="match status" value="1"/>
</dbReference>
<gene>
    <name evidence="5" type="ORF">QJS04_geneDACA023167</name>
</gene>
<protein>
    <submittedName>
        <fullName evidence="5">Uncharacterized protein</fullName>
    </submittedName>
</protein>
<dbReference type="GO" id="GO:0004842">
    <property type="term" value="F:ubiquitin-protein transferase activity"/>
    <property type="evidence" value="ECO:0007669"/>
    <property type="project" value="TreeGrafter"/>
</dbReference>
<reference evidence="5" key="1">
    <citation type="journal article" date="2023" name="Nat. Commun.">
        <title>Diploid and tetraploid genomes of Acorus and the evolution of monocots.</title>
        <authorList>
            <person name="Ma L."/>
            <person name="Liu K.W."/>
            <person name="Li Z."/>
            <person name="Hsiao Y.Y."/>
            <person name="Qi Y."/>
            <person name="Fu T."/>
            <person name="Tang G.D."/>
            <person name="Zhang D."/>
            <person name="Sun W.H."/>
            <person name="Liu D.K."/>
            <person name="Li Y."/>
            <person name="Chen G.Z."/>
            <person name="Liu X.D."/>
            <person name="Liao X.Y."/>
            <person name="Jiang Y.T."/>
            <person name="Yu X."/>
            <person name="Hao Y."/>
            <person name="Huang J."/>
            <person name="Zhao X.W."/>
            <person name="Ke S."/>
            <person name="Chen Y.Y."/>
            <person name="Wu W.L."/>
            <person name="Hsu J.L."/>
            <person name="Lin Y.F."/>
            <person name="Huang M.D."/>
            <person name="Li C.Y."/>
            <person name="Huang L."/>
            <person name="Wang Z.W."/>
            <person name="Zhao X."/>
            <person name="Zhong W.Y."/>
            <person name="Peng D.H."/>
            <person name="Ahmad S."/>
            <person name="Lan S."/>
            <person name="Zhang J.S."/>
            <person name="Tsai W.C."/>
            <person name="Van de Peer Y."/>
            <person name="Liu Z.J."/>
        </authorList>
    </citation>
    <scope>NUCLEOTIDE SEQUENCE</scope>
    <source>
        <strain evidence="5">SCP</strain>
    </source>
</reference>
<accession>A0AAV9BVT1</accession>
<feature type="coiled-coil region" evidence="4">
    <location>
        <begin position="444"/>
        <end position="506"/>
    </location>
</feature>
<keyword evidence="3" id="KW-0862">Zinc</keyword>
<evidence type="ECO:0000313" key="5">
    <source>
        <dbReference type="EMBL" id="KAK1281008.1"/>
    </source>
</evidence>
<dbReference type="GO" id="GO:0008270">
    <property type="term" value="F:zinc ion binding"/>
    <property type="evidence" value="ECO:0007669"/>
    <property type="project" value="UniProtKB-KW"/>
</dbReference>
<comment type="caution">
    <text evidence="5">The sequence shown here is derived from an EMBL/GenBank/DDBJ whole genome shotgun (WGS) entry which is preliminary data.</text>
</comment>
<evidence type="ECO:0000256" key="3">
    <source>
        <dbReference type="ARBA" id="ARBA00022833"/>
    </source>
</evidence>
<keyword evidence="2" id="KW-0863">Zinc-finger</keyword>
<keyword evidence="4" id="KW-0175">Coiled coil</keyword>
<evidence type="ECO:0000313" key="6">
    <source>
        <dbReference type="Proteomes" id="UP001179952"/>
    </source>
</evidence>
<name>A0AAV9BVT1_ACOGR</name>
<dbReference type="PANTHER" id="PTHR42647:SF22">
    <property type="entry name" value="BOI-RELATED E3 UBIQUITIN-PROTEIN LIGASE 2-RELATED"/>
    <property type="match status" value="1"/>
</dbReference>
<dbReference type="AlphaFoldDB" id="A0AAV9BVT1"/>
<dbReference type="EMBL" id="JAUJYN010000001">
    <property type="protein sequence ID" value="KAK1281008.1"/>
    <property type="molecule type" value="Genomic_DNA"/>
</dbReference>
<evidence type="ECO:0000256" key="1">
    <source>
        <dbReference type="ARBA" id="ARBA00022723"/>
    </source>
</evidence>
<sequence length="668" mass="74837">MSGQHIQSVMNNFESGVACIVKKKDEEIANANTTMRTLKNHVLKLEGENFLWKKVAKDTAADAKTLERDLERMKREFAATGDAGSECCGSSDPKMLIPCRICGSRDSCMLMLPCRHLCSCRNCDGTNQLCPNEKFKSFFHRMSGQHIQSVMNNFESGVACIVKKKDEEIANANTTMRTLKNHVLKLEGENFLWKKVAKDTAADAKTLERDLERMKREFAATGDAGSECCGSSDPKMLIPCRICGSRDSCMLMLPCRHLCSCRNCDGTNQLCPNEKFKSFFHRMSGQHIQSVMNNFESGVACIVKKKDEEIANANTTMRTLKNHVLKLEGENFLWKKVAKDTAADAKTLERDLERMKREFAATGDAGSECCGSSDPKMLIPCRICGSRDSCMLMLPCRHLCSCRNCDGTNQLCPNEKFKSFFHRMSGQHIQSVMNNFESGVACIVKKKDEEIANANTTMRTLKNHVLKLEGENFLWKKVAKDTAADAKTLERDLERMKREFAATGDAGSECCGSSDPKMLIPCRICGSRDSCMLMLPCRHLCSCRNCDGTNQLCPNERFKSIFHQLNSQHIQSVMNNFGSGVECILKKKDEEIANANTTMRTLKNHVFKLEGENFLWKKVAKDTAADAKTLERDLKRMKREFVAAGDADTCALAETAMGPINYARFVIL</sequence>
<keyword evidence="6" id="KW-1185">Reference proteome</keyword>
<feature type="coiled-coil region" evidence="4">
    <location>
        <begin position="21"/>
        <end position="83"/>
    </location>
</feature>
<proteinExistence type="predicted"/>
<organism evidence="5 6">
    <name type="scientific">Acorus gramineus</name>
    <name type="common">Dwarf sweet flag</name>
    <dbReference type="NCBI Taxonomy" id="55184"/>
    <lineage>
        <taxon>Eukaryota</taxon>
        <taxon>Viridiplantae</taxon>
        <taxon>Streptophyta</taxon>
        <taxon>Embryophyta</taxon>
        <taxon>Tracheophyta</taxon>
        <taxon>Spermatophyta</taxon>
        <taxon>Magnoliopsida</taxon>
        <taxon>Liliopsida</taxon>
        <taxon>Acoraceae</taxon>
        <taxon>Acorus</taxon>
    </lineage>
</organism>
<dbReference type="Proteomes" id="UP001179952">
    <property type="component" value="Unassembled WGS sequence"/>
</dbReference>
<reference evidence="5" key="2">
    <citation type="submission" date="2023-06" db="EMBL/GenBank/DDBJ databases">
        <authorList>
            <person name="Ma L."/>
            <person name="Liu K.-W."/>
            <person name="Li Z."/>
            <person name="Hsiao Y.-Y."/>
            <person name="Qi Y."/>
            <person name="Fu T."/>
            <person name="Tang G."/>
            <person name="Zhang D."/>
            <person name="Sun W.-H."/>
            <person name="Liu D.-K."/>
            <person name="Li Y."/>
            <person name="Chen G.-Z."/>
            <person name="Liu X.-D."/>
            <person name="Liao X.-Y."/>
            <person name="Jiang Y.-T."/>
            <person name="Yu X."/>
            <person name="Hao Y."/>
            <person name="Huang J."/>
            <person name="Zhao X.-W."/>
            <person name="Ke S."/>
            <person name="Chen Y.-Y."/>
            <person name="Wu W.-L."/>
            <person name="Hsu J.-L."/>
            <person name="Lin Y.-F."/>
            <person name="Huang M.-D."/>
            <person name="Li C.-Y."/>
            <person name="Huang L."/>
            <person name="Wang Z.-W."/>
            <person name="Zhao X."/>
            <person name="Zhong W.-Y."/>
            <person name="Peng D.-H."/>
            <person name="Ahmad S."/>
            <person name="Lan S."/>
            <person name="Zhang J.-S."/>
            <person name="Tsai W.-C."/>
            <person name="Van De Peer Y."/>
            <person name="Liu Z.-J."/>
        </authorList>
    </citation>
    <scope>NUCLEOTIDE SEQUENCE</scope>
    <source>
        <strain evidence="5">SCP</strain>
        <tissue evidence="5">Leaves</tissue>
    </source>
</reference>
<evidence type="ECO:0000256" key="2">
    <source>
        <dbReference type="ARBA" id="ARBA00022771"/>
    </source>
</evidence>
<feature type="coiled-coil region" evidence="4">
    <location>
        <begin position="303"/>
        <end position="365"/>
    </location>
</feature>
<evidence type="ECO:0000256" key="4">
    <source>
        <dbReference type="SAM" id="Coils"/>
    </source>
</evidence>
<keyword evidence="1" id="KW-0479">Metal-binding</keyword>